<gene>
    <name evidence="2" type="ORF">SNEC2469_LOCUS12693</name>
</gene>
<sequence>TWKFGSEKPNAVELKAWVSEKVIWEFRRLYSVLTPERTKLDLRKVVYRHKAEWEVLWRSYGVSVSEAFYPNRHSLERRGKPVSVDTHEEDGLTTIAALALLTDCALYRKRKKDRDHSQAFLNALVAALLPSEAVREPEEFLATTRGCRNEPRCLCMDGLKTEMESCSSWGWCLVESKKAGLSCSAVNVVHVHMLRSLADMLARATAALPPADMSKCLKLWGIKKRLRLDEDLKRHFVSDGVQAGAFRSASQGVRQATVISISSDGKRLGQPAEETTVYAAWNADCDLAAWLPPMVSKDFHGGPAVDGDMEMLKAYQQEYKNHTARFFQQSEAAEPDAKKQKTQTLQRLKQAKLPNKDWGC</sequence>
<feature type="non-terminal residue" evidence="2">
    <location>
        <position position="360"/>
    </location>
</feature>
<dbReference type="OrthoDB" id="10284167at2759"/>
<proteinExistence type="predicted"/>
<reference evidence="2" key="1">
    <citation type="submission" date="2021-02" db="EMBL/GenBank/DDBJ databases">
        <authorList>
            <person name="Dougan E. K."/>
            <person name="Rhodes N."/>
            <person name="Thang M."/>
            <person name="Chan C."/>
        </authorList>
    </citation>
    <scope>NUCLEOTIDE SEQUENCE</scope>
</reference>
<keyword evidence="3" id="KW-1185">Reference proteome</keyword>
<dbReference type="AlphaFoldDB" id="A0A812RYI6"/>
<feature type="region of interest" description="Disordered" evidence="1">
    <location>
        <begin position="330"/>
        <end position="360"/>
    </location>
</feature>
<protein>
    <submittedName>
        <fullName evidence="2">Uncharacterized protein</fullName>
    </submittedName>
</protein>
<organism evidence="2 3">
    <name type="scientific">Symbiodinium necroappetens</name>
    <dbReference type="NCBI Taxonomy" id="1628268"/>
    <lineage>
        <taxon>Eukaryota</taxon>
        <taxon>Sar</taxon>
        <taxon>Alveolata</taxon>
        <taxon>Dinophyceae</taxon>
        <taxon>Suessiales</taxon>
        <taxon>Symbiodiniaceae</taxon>
        <taxon>Symbiodinium</taxon>
    </lineage>
</organism>
<comment type="caution">
    <text evidence="2">The sequence shown here is derived from an EMBL/GenBank/DDBJ whole genome shotgun (WGS) entry which is preliminary data.</text>
</comment>
<evidence type="ECO:0000313" key="3">
    <source>
        <dbReference type="Proteomes" id="UP000601435"/>
    </source>
</evidence>
<dbReference type="EMBL" id="CAJNJA010020169">
    <property type="protein sequence ID" value="CAE7456108.1"/>
    <property type="molecule type" value="Genomic_DNA"/>
</dbReference>
<name>A0A812RYI6_9DINO</name>
<dbReference type="Proteomes" id="UP000601435">
    <property type="component" value="Unassembled WGS sequence"/>
</dbReference>
<accession>A0A812RYI6</accession>
<feature type="compositionally biased region" description="Low complexity" evidence="1">
    <location>
        <begin position="342"/>
        <end position="353"/>
    </location>
</feature>
<evidence type="ECO:0000256" key="1">
    <source>
        <dbReference type="SAM" id="MobiDB-lite"/>
    </source>
</evidence>
<evidence type="ECO:0000313" key="2">
    <source>
        <dbReference type="EMBL" id="CAE7456108.1"/>
    </source>
</evidence>